<feature type="transmembrane region" description="Helical" evidence="1">
    <location>
        <begin position="132"/>
        <end position="155"/>
    </location>
</feature>
<feature type="transmembrane region" description="Helical" evidence="1">
    <location>
        <begin position="12"/>
        <end position="31"/>
    </location>
</feature>
<keyword evidence="1" id="KW-0472">Membrane</keyword>
<proteinExistence type="predicted"/>
<dbReference type="Proteomes" id="UP000237295">
    <property type="component" value="Unassembled WGS sequence"/>
</dbReference>
<evidence type="ECO:0000256" key="1">
    <source>
        <dbReference type="SAM" id="Phobius"/>
    </source>
</evidence>
<sequence length="252" mass="28052">MPAPVLKPLLLNPYSLILALWLGLVLVSSFYPAGYLVFGVIILTAVMPFLLAFVWLARSNVGALGVRLLEEWTWRVLLAIVLFFYAIFAKQWAAVTINHIFHVDPSYLGITSLVVAAFYLPLQVLYNTTVILPLWIISLVIGVLLTCAVVGQLFARTKFHKVLILAAAAFAFVYATNFFFAMIVNIVRNRDIVITQVALWADFNSDHLCTDAWASASDSVLFLGSDWVLAHYPHAAPGERLKPVHCNFSRSL</sequence>
<name>A0AAE5VSF9_PSESY</name>
<feature type="transmembrane region" description="Helical" evidence="1">
    <location>
        <begin position="76"/>
        <end position="95"/>
    </location>
</feature>
<evidence type="ECO:0000313" key="2">
    <source>
        <dbReference type="EMBL" id="POQ01443.1"/>
    </source>
</evidence>
<gene>
    <name evidence="2" type="ORF">CXB42_23055</name>
</gene>
<keyword evidence="1" id="KW-0812">Transmembrane</keyword>
<comment type="caution">
    <text evidence="2">The sequence shown here is derived from an EMBL/GenBank/DDBJ whole genome shotgun (WGS) entry which is preliminary data.</text>
</comment>
<reference evidence="2 3" key="1">
    <citation type="submission" date="2017-03" db="EMBL/GenBank/DDBJ databases">
        <authorList>
            <person name="Hulin M.T."/>
        </authorList>
    </citation>
    <scope>NUCLEOTIDE SEQUENCE [LARGE SCALE GENOMIC DNA]</scope>
    <source>
        <strain evidence="2 3">5264</strain>
    </source>
</reference>
<feature type="transmembrane region" description="Helical" evidence="1">
    <location>
        <begin position="36"/>
        <end position="56"/>
    </location>
</feature>
<dbReference type="EMBL" id="NBAQ01000016">
    <property type="protein sequence ID" value="POQ01443.1"/>
    <property type="molecule type" value="Genomic_DNA"/>
</dbReference>
<feature type="transmembrane region" description="Helical" evidence="1">
    <location>
        <begin position="107"/>
        <end position="126"/>
    </location>
</feature>
<accession>A0AAE5VSF9</accession>
<organism evidence="2 3">
    <name type="scientific">Pseudomonas syringae pv. syringae</name>
    <dbReference type="NCBI Taxonomy" id="321"/>
    <lineage>
        <taxon>Bacteria</taxon>
        <taxon>Pseudomonadati</taxon>
        <taxon>Pseudomonadota</taxon>
        <taxon>Gammaproteobacteria</taxon>
        <taxon>Pseudomonadales</taxon>
        <taxon>Pseudomonadaceae</taxon>
        <taxon>Pseudomonas</taxon>
        <taxon>Pseudomonas syringae</taxon>
    </lineage>
</organism>
<protein>
    <submittedName>
        <fullName evidence="2">Uncharacterized protein</fullName>
    </submittedName>
</protein>
<evidence type="ECO:0000313" key="3">
    <source>
        <dbReference type="Proteomes" id="UP000237295"/>
    </source>
</evidence>
<keyword evidence="1" id="KW-1133">Transmembrane helix</keyword>
<feature type="transmembrane region" description="Helical" evidence="1">
    <location>
        <begin position="162"/>
        <end position="187"/>
    </location>
</feature>
<dbReference type="AlphaFoldDB" id="A0AAE5VSF9"/>